<protein>
    <submittedName>
        <fullName evidence="1">Uncharacterized protein</fullName>
    </submittedName>
</protein>
<dbReference type="OrthoDB" id="4025944at2759"/>
<dbReference type="Proteomes" id="UP000000709">
    <property type="component" value="Unassembled WGS sequence"/>
</dbReference>
<dbReference type="InParanoid" id="G3AEA6"/>
<gene>
    <name evidence="1" type="ORF">SPAPADRAFT_131772</name>
</gene>
<accession>G3AEA6</accession>
<dbReference type="eggNOG" id="ENOG502RQ2X">
    <property type="taxonomic scope" value="Eukaryota"/>
</dbReference>
<evidence type="ECO:0000313" key="2">
    <source>
        <dbReference type="Proteomes" id="UP000000709"/>
    </source>
</evidence>
<dbReference type="AlphaFoldDB" id="G3AEA6"/>
<dbReference type="OMA" id="HPRYYIT"/>
<sequence length="252" mass="29573">MLRFKALRVYTLPPRSSYIINKTYPLVLWNNLIPYKFKFFTGLGTVALSIKSLHPNTVIACLPPLTIGYYFGYKRWRHWLYLNNSTRAEQSGVVRFERYDETKVENVLSGIENEYDCLTRQIVDVVEQRVIEHVAETSDDVSELFVHDDQFSMHIFPTEVETWITSEVDVDGELVKFIKMSMPFYSVRDVETRKRLGVVTVYLRQVAKSEHEDFHMHIEVSPLTWFKPKVLVINDVPDVLNSKLFEERNKSV</sequence>
<proteinExistence type="predicted"/>
<keyword evidence="2" id="KW-1185">Reference proteome</keyword>
<dbReference type="KEGG" id="spaa:SPAPADRAFT_131772"/>
<name>G3AEA6_SPAPN</name>
<dbReference type="EMBL" id="GL996499">
    <property type="protein sequence ID" value="EGW35640.1"/>
    <property type="molecule type" value="Genomic_DNA"/>
</dbReference>
<dbReference type="GeneID" id="18869608"/>
<dbReference type="HOGENOM" id="CLU_075125_0_0_1"/>
<dbReference type="RefSeq" id="XP_007373052.1">
    <property type="nucleotide sequence ID" value="XM_007372990.1"/>
</dbReference>
<organism evidence="2">
    <name type="scientific">Spathaspora passalidarum (strain NRRL Y-27907 / 11-Y1)</name>
    <dbReference type="NCBI Taxonomy" id="619300"/>
    <lineage>
        <taxon>Eukaryota</taxon>
        <taxon>Fungi</taxon>
        <taxon>Dikarya</taxon>
        <taxon>Ascomycota</taxon>
        <taxon>Saccharomycotina</taxon>
        <taxon>Pichiomycetes</taxon>
        <taxon>Debaryomycetaceae</taxon>
        <taxon>Spathaspora</taxon>
    </lineage>
</organism>
<reference evidence="1 2" key="1">
    <citation type="journal article" date="2011" name="Proc. Natl. Acad. Sci. U.S.A.">
        <title>Comparative genomics of xylose-fermenting fungi for enhanced biofuel production.</title>
        <authorList>
            <person name="Wohlbach D.J."/>
            <person name="Kuo A."/>
            <person name="Sato T.K."/>
            <person name="Potts K.M."/>
            <person name="Salamov A.A."/>
            <person name="LaButti K.M."/>
            <person name="Sun H."/>
            <person name="Clum A."/>
            <person name="Pangilinan J.L."/>
            <person name="Lindquist E.A."/>
            <person name="Lucas S."/>
            <person name="Lapidus A."/>
            <person name="Jin M."/>
            <person name="Gunawan C."/>
            <person name="Balan V."/>
            <person name="Dale B.E."/>
            <person name="Jeffries T.W."/>
            <person name="Zinkel R."/>
            <person name="Barry K.W."/>
            <person name="Grigoriev I.V."/>
            <person name="Gasch A.P."/>
        </authorList>
    </citation>
    <scope>NUCLEOTIDE SEQUENCE [LARGE SCALE GENOMIC DNA]</scope>
    <source>
        <strain evidence="2">NRRL Y-27907 / 11-Y1</strain>
    </source>
</reference>
<evidence type="ECO:0000313" key="1">
    <source>
        <dbReference type="EMBL" id="EGW35640.1"/>
    </source>
</evidence>
<dbReference type="STRING" id="619300.G3AEA6"/>